<dbReference type="EMBL" id="ASRX01000027">
    <property type="protein sequence ID" value="EYF05033.1"/>
    <property type="molecule type" value="Genomic_DNA"/>
</dbReference>
<dbReference type="AlphaFoldDB" id="A0A017T725"/>
<name>A0A017T725_9BACT</name>
<accession>A0A017T725</accession>
<organism evidence="1 2">
    <name type="scientific">Chondromyces apiculatus DSM 436</name>
    <dbReference type="NCBI Taxonomy" id="1192034"/>
    <lineage>
        <taxon>Bacteria</taxon>
        <taxon>Pseudomonadati</taxon>
        <taxon>Myxococcota</taxon>
        <taxon>Polyangia</taxon>
        <taxon>Polyangiales</taxon>
        <taxon>Polyangiaceae</taxon>
        <taxon>Chondromyces</taxon>
    </lineage>
</organism>
<dbReference type="Proteomes" id="UP000019678">
    <property type="component" value="Unassembled WGS sequence"/>
</dbReference>
<dbReference type="RefSeq" id="WP_156040928.1">
    <property type="nucleotide sequence ID" value="NZ_ASRX01000027.1"/>
</dbReference>
<reference evidence="1 2" key="1">
    <citation type="submission" date="2013-05" db="EMBL/GenBank/DDBJ databases">
        <title>Genome assembly of Chondromyces apiculatus DSM 436.</title>
        <authorList>
            <person name="Sharma G."/>
            <person name="Khatri I."/>
            <person name="Kaur C."/>
            <person name="Mayilraj S."/>
            <person name="Subramanian S."/>
        </authorList>
    </citation>
    <scope>NUCLEOTIDE SEQUENCE [LARGE SCALE GENOMIC DNA]</scope>
    <source>
        <strain evidence="1 2">DSM 436</strain>
    </source>
</reference>
<keyword evidence="2" id="KW-1185">Reference proteome</keyword>
<dbReference type="OrthoDB" id="1736849at2"/>
<evidence type="ECO:0000313" key="2">
    <source>
        <dbReference type="Proteomes" id="UP000019678"/>
    </source>
</evidence>
<sequence length="322" mass="36072">MPYSHVQFHGMRIDTFGTKRNGRKLYHGYYATQFAPSTWDTDAEKADFDKRLAVFQRALDGAWGWNQTSRNPQVLKVFMAPEFFFRGPIGAYSYGIAQYALHKVTELVTDAKWSDWFFVFGSVVCIHLATNGQKRVANMAPCGLGGQHPQIKVVWKKHVSGIDFIKKADRLSPNLLALEDVVEMPLNETGDQRAIFNLGARKVGVEICLDHHQNVRRIQRTRPEDRSVRLDIQLVPSAGMDVKVPSVVTKREGYIFNCDGIRKAADLKRLSSEDGLFSTKAVSDVGGGTTLTVVADGQDPDSNDVFTRQGIKVEAFVPRRLP</sequence>
<dbReference type="eggNOG" id="ENOG5032QDV">
    <property type="taxonomic scope" value="Bacteria"/>
</dbReference>
<gene>
    <name evidence="1" type="ORF">CAP_3623</name>
</gene>
<comment type="caution">
    <text evidence="1">The sequence shown here is derived from an EMBL/GenBank/DDBJ whole genome shotgun (WGS) entry which is preliminary data.</text>
</comment>
<evidence type="ECO:0000313" key="1">
    <source>
        <dbReference type="EMBL" id="EYF05033.1"/>
    </source>
</evidence>
<protein>
    <submittedName>
        <fullName evidence="1">Uncharacterized protein</fullName>
    </submittedName>
</protein>
<proteinExistence type="predicted"/>